<evidence type="ECO:0000256" key="5">
    <source>
        <dbReference type="ARBA" id="ARBA00022801"/>
    </source>
</evidence>
<evidence type="ECO:0000313" key="11">
    <source>
        <dbReference type="Proteomes" id="UP001209713"/>
    </source>
</evidence>
<name>A0ABT2YTG7_9GAMM</name>
<feature type="transmembrane region" description="Helical" evidence="8">
    <location>
        <begin position="58"/>
        <end position="79"/>
    </location>
</feature>
<comment type="caution">
    <text evidence="10">The sequence shown here is derived from an EMBL/GenBank/DDBJ whole genome shotgun (WGS) entry which is preliminary data.</text>
</comment>
<dbReference type="InterPro" id="IPR022764">
    <property type="entry name" value="Peptidase_S54_rhomboid_dom"/>
</dbReference>
<dbReference type="GO" id="GO:0008233">
    <property type="term" value="F:peptidase activity"/>
    <property type="evidence" value="ECO:0007669"/>
    <property type="project" value="UniProtKB-KW"/>
</dbReference>
<dbReference type="InterPro" id="IPR035952">
    <property type="entry name" value="Rhomboid-like_sf"/>
</dbReference>
<dbReference type="GO" id="GO:0006508">
    <property type="term" value="P:proteolysis"/>
    <property type="evidence" value="ECO:0007669"/>
    <property type="project" value="UniProtKB-KW"/>
</dbReference>
<dbReference type="Proteomes" id="UP001209713">
    <property type="component" value="Unassembled WGS sequence"/>
</dbReference>
<dbReference type="RefSeq" id="WP_263530566.1">
    <property type="nucleotide sequence ID" value="NZ_JAOVZB010000004.1"/>
</dbReference>
<keyword evidence="11" id="KW-1185">Reference proteome</keyword>
<dbReference type="PANTHER" id="PTHR43066:SF1">
    <property type="entry name" value="RHOMBOID PROTEIN 2"/>
    <property type="match status" value="1"/>
</dbReference>
<evidence type="ECO:0000256" key="3">
    <source>
        <dbReference type="ARBA" id="ARBA00022670"/>
    </source>
</evidence>
<feature type="domain" description="Peptidase S54 rhomboid" evidence="9">
    <location>
        <begin position="48"/>
        <end position="179"/>
    </location>
</feature>
<evidence type="ECO:0000256" key="4">
    <source>
        <dbReference type="ARBA" id="ARBA00022692"/>
    </source>
</evidence>
<keyword evidence="4 8" id="KW-0812">Transmembrane</keyword>
<feature type="transmembrane region" description="Helical" evidence="8">
    <location>
        <begin position="161"/>
        <end position="178"/>
    </location>
</feature>
<reference evidence="10 11" key="1">
    <citation type="submission" date="2022-10" db="EMBL/GenBank/DDBJ databases">
        <title>Marinomonas transparenta sp. nov. and Marinomonas sargassi sp. nov., isolated from marine alga (Sargassum natans (L.) Gaillon).</title>
        <authorList>
            <person name="Wang Y."/>
        </authorList>
    </citation>
    <scope>NUCLEOTIDE SEQUENCE [LARGE SCALE GENOMIC DNA]</scope>
    <source>
        <strain evidence="10 11">C2222</strain>
    </source>
</reference>
<evidence type="ECO:0000256" key="1">
    <source>
        <dbReference type="ARBA" id="ARBA00004141"/>
    </source>
</evidence>
<keyword evidence="7 8" id="KW-0472">Membrane</keyword>
<comment type="similarity">
    <text evidence="2">Belongs to the peptidase S54 family.</text>
</comment>
<organism evidence="10 11">
    <name type="scientific">Marinomonas sargassi</name>
    <dbReference type="NCBI Taxonomy" id="2984494"/>
    <lineage>
        <taxon>Bacteria</taxon>
        <taxon>Pseudomonadati</taxon>
        <taxon>Pseudomonadota</taxon>
        <taxon>Gammaproteobacteria</taxon>
        <taxon>Oceanospirillales</taxon>
        <taxon>Oceanospirillaceae</taxon>
        <taxon>Marinomonas</taxon>
    </lineage>
</organism>
<evidence type="ECO:0000313" key="10">
    <source>
        <dbReference type="EMBL" id="MCV2403185.1"/>
    </source>
</evidence>
<evidence type="ECO:0000256" key="6">
    <source>
        <dbReference type="ARBA" id="ARBA00022989"/>
    </source>
</evidence>
<dbReference type="PANTHER" id="PTHR43066">
    <property type="entry name" value="RHOMBOID-RELATED PROTEIN"/>
    <property type="match status" value="1"/>
</dbReference>
<dbReference type="SUPFAM" id="SSF144091">
    <property type="entry name" value="Rhomboid-like"/>
    <property type="match status" value="1"/>
</dbReference>
<dbReference type="EMBL" id="JAOVZB010000004">
    <property type="protein sequence ID" value="MCV2403185.1"/>
    <property type="molecule type" value="Genomic_DNA"/>
</dbReference>
<feature type="transmembrane region" description="Helical" evidence="8">
    <location>
        <begin position="99"/>
        <end position="123"/>
    </location>
</feature>
<keyword evidence="6 8" id="KW-1133">Transmembrane helix</keyword>
<evidence type="ECO:0000256" key="7">
    <source>
        <dbReference type="ARBA" id="ARBA00023136"/>
    </source>
</evidence>
<feature type="transmembrane region" description="Helical" evidence="8">
    <location>
        <begin position="6"/>
        <end position="30"/>
    </location>
</feature>
<sequence length="183" mass="19919">MPRAFLPYTVLYFVMAIWLVYILDLVLIGVDLDQFGIRPRTLTHIPSILLSPFLHSNLYHLLSNTVAILILGILVNMSVGNIRLRQIMMGGAIGSGIGIWLFSASGLVIGASGIVFSLLGFLLANAACNPTIRSWVAAIVAFLAYGGTLFSFAHFLPHISWAAHFWGFLSGILLAALFKKQST</sequence>
<dbReference type="Pfam" id="PF01694">
    <property type="entry name" value="Rhomboid"/>
    <property type="match status" value="1"/>
</dbReference>
<proteinExistence type="inferred from homology"/>
<keyword evidence="3 10" id="KW-0645">Protease</keyword>
<feature type="transmembrane region" description="Helical" evidence="8">
    <location>
        <begin position="135"/>
        <end position="155"/>
    </location>
</feature>
<evidence type="ECO:0000256" key="2">
    <source>
        <dbReference type="ARBA" id="ARBA00009045"/>
    </source>
</evidence>
<evidence type="ECO:0000256" key="8">
    <source>
        <dbReference type="SAM" id="Phobius"/>
    </source>
</evidence>
<comment type="subcellular location">
    <subcellularLocation>
        <location evidence="1">Membrane</location>
        <topology evidence="1">Multi-pass membrane protein</topology>
    </subcellularLocation>
</comment>
<dbReference type="Gene3D" id="1.20.1540.10">
    <property type="entry name" value="Rhomboid-like"/>
    <property type="match status" value="1"/>
</dbReference>
<evidence type="ECO:0000259" key="9">
    <source>
        <dbReference type="Pfam" id="PF01694"/>
    </source>
</evidence>
<protein>
    <submittedName>
        <fullName evidence="10">Rhomboid family intramembrane serine protease</fullName>
    </submittedName>
</protein>
<accession>A0ABT2YTG7</accession>
<gene>
    <name evidence="10" type="ORF">OFY17_09875</name>
</gene>
<keyword evidence="5" id="KW-0378">Hydrolase</keyword>